<evidence type="ECO:0000259" key="8">
    <source>
        <dbReference type="Pfam" id="PF02518"/>
    </source>
</evidence>
<feature type="binding site" evidence="7">
    <location>
        <begin position="99"/>
        <end position="100"/>
    </location>
    <ligand>
        <name>ATP</name>
        <dbReference type="ChEBI" id="CHEBI:30616"/>
    </ligand>
</feature>
<feature type="binding site" evidence="7">
    <location>
        <begin position="108"/>
        <end position="115"/>
    </location>
    <ligand>
        <name>ATP</name>
        <dbReference type="ChEBI" id="CHEBI:30616"/>
    </ligand>
</feature>
<keyword evidence="4 7" id="KW-0238">DNA-binding</keyword>
<evidence type="ECO:0000259" key="9">
    <source>
        <dbReference type="Pfam" id="PF09239"/>
    </source>
</evidence>
<dbReference type="InterPro" id="IPR014721">
    <property type="entry name" value="Ribsml_uS5_D2-typ_fold_subgr"/>
</dbReference>
<feature type="domain" description="Histidine kinase/HSP90-like ATPase" evidence="8">
    <location>
        <begin position="32"/>
        <end position="117"/>
    </location>
</feature>
<evidence type="ECO:0000256" key="2">
    <source>
        <dbReference type="ARBA" id="ARBA00022840"/>
    </source>
</evidence>
<dbReference type="EMBL" id="DTBD01000053">
    <property type="protein sequence ID" value="HGQ64790.1"/>
    <property type="molecule type" value="Genomic_DNA"/>
</dbReference>
<feature type="binding site" evidence="7">
    <location>
        <position position="44"/>
    </location>
    <ligand>
        <name>ATP</name>
        <dbReference type="ChEBI" id="CHEBI:30616"/>
    </ligand>
</feature>
<feature type="domain" description="DNA topoisomerase VI subunit B transducer" evidence="9">
    <location>
        <begin position="310"/>
        <end position="468"/>
    </location>
</feature>
<evidence type="ECO:0000256" key="5">
    <source>
        <dbReference type="ARBA" id="ARBA00023235"/>
    </source>
</evidence>
<dbReference type="Pfam" id="PF09239">
    <property type="entry name" value="Topo-VIb_trans"/>
    <property type="match status" value="1"/>
</dbReference>
<dbReference type="InterPro" id="IPR015320">
    <property type="entry name" value="TopoVI_B_transducer"/>
</dbReference>
<accession>A0A7C4NQ70</accession>
<sequence>MSATTPEKFKSISPAEFFYRNKEIAGFSNPARALYQSVRELVENALDATDGHGIIPNIEVSIDKHVEKPFVYRITVKDNGIGIPGEYIPEAFGRVLFSSKYVLRQSRGLFGLGAKMIVLYGQITVGEPAEIVSATVGSKKVYMYKVAIDIKENKPIIVHKAVSPNSTNWHGTIVRISIEGDWGRAKQKVIDYIRRTAIVTPYADITFKSPEGEIYVYPRVIDKVPPPPKETKPHPHGVDIEMLKAMISETKASNLIEFLATEFQGVGEITAYRFLQLYGFNLDTNAKDLTSEDIEKLVKALREFNEFRKPRADHLSPIGAELIKIGLKQILKPEFVDAITRKPVVYEGHALIVEVGIGYGGAIQPSEQPLLLRYANKIPLLYDEKSDVSWKVISEGIDWKYYEIEFPTPIAILVHVCGTKIPYKGVGKESIADVPVLEHEIEEGIRYIARSLKQYLVKKQREEEAMRKAYSILKYIPEIASALAIFAPSNPEKIDVNILEDKLFDMVKAKYVEVLKSISSIRNIVISTE</sequence>
<dbReference type="Gene3D" id="3.30.230.10">
    <property type="match status" value="1"/>
</dbReference>
<reference evidence="11" key="1">
    <citation type="journal article" date="2020" name="mSystems">
        <title>Genome- and Community-Level Interaction Insights into Carbon Utilization and Element Cycling Functions of Hydrothermarchaeota in Hydrothermal Sediment.</title>
        <authorList>
            <person name="Zhou Z."/>
            <person name="Liu Y."/>
            <person name="Xu W."/>
            <person name="Pan J."/>
            <person name="Luo Z.H."/>
            <person name="Li M."/>
        </authorList>
    </citation>
    <scope>NUCLEOTIDE SEQUENCE [LARGE SCALE GENOMIC DNA]</scope>
    <source>
        <strain evidence="11">SpSt-637</strain>
        <strain evidence="10">SpSt-667</strain>
    </source>
</reference>
<dbReference type="HAMAP" id="MF_00322">
    <property type="entry name" value="Top6B"/>
    <property type="match status" value="1"/>
</dbReference>
<dbReference type="FunFam" id="3.30.565.10:FF:000062">
    <property type="entry name" value="Type 2 DNA topoisomerase 6 subunit B"/>
    <property type="match status" value="1"/>
</dbReference>
<evidence type="ECO:0000256" key="7">
    <source>
        <dbReference type="HAMAP-Rule" id="MF_00322"/>
    </source>
</evidence>
<dbReference type="GO" id="GO:0003677">
    <property type="term" value="F:DNA binding"/>
    <property type="evidence" value="ECO:0007669"/>
    <property type="project" value="UniProtKB-UniRule"/>
</dbReference>
<comment type="catalytic activity">
    <reaction evidence="7">
        <text>ATP-dependent breakage, passage and rejoining of double-stranded DNA.</text>
        <dbReference type="EC" id="5.6.2.2"/>
    </reaction>
</comment>
<dbReference type="EMBL" id="DTCK01000041">
    <property type="protein sequence ID" value="HGQ36511.1"/>
    <property type="molecule type" value="Genomic_DNA"/>
</dbReference>
<dbReference type="AlphaFoldDB" id="A0A7C4NQ70"/>
<evidence type="ECO:0000256" key="6">
    <source>
        <dbReference type="ARBA" id="ARBA00063696"/>
    </source>
</evidence>
<dbReference type="GO" id="GO:0005524">
    <property type="term" value="F:ATP binding"/>
    <property type="evidence" value="ECO:0007669"/>
    <property type="project" value="UniProtKB-UniRule"/>
</dbReference>
<keyword evidence="3 7" id="KW-0799">Topoisomerase</keyword>
<gene>
    <name evidence="7" type="primary">top6B</name>
    <name evidence="11" type="ORF">ENU08_06050</name>
    <name evidence="10" type="ORF">ENU41_07565</name>
</gene>
<dbReference type="PANTHER" id="PTHR48444">
    <property type="entry name" value="DNA TOPOISOMERASE 6 SUBUNIT B"/>
    <property type="match status" value="1"/>
</dbReference>
<keyword evidence="5 7" id="KW-0413">Isomerase</keyword>
<evidence type="ECO:0000313" key="11">
    <source>
        <dbReference type="EMBL" id="HGQ64790.1"/>
    </source>
</evidence>
<keyword evidence="1 7" id="KW-0547">Nucleotide-binding</keyword>
<dbReference type="SUPFAM" id="SSF55874">
    <property type="entry name" value="ATPase domain of HSP90 chaperone/DNA topoisomerase II/histidine kinase"/>
    <property type="match status" value="1"/>
</dbReference>
<dbReference type="InterPro" id="IPR020568">
    <property type="entry name" value="Ribosomal_Su5_D2-typ_SF"/>
</dbReference>
<dbReference type="NCBIfam" id="TIGR01052">
    <property type="entry name" value="top6b"/>
    <property type="match status" value="1"/>
</dbReference>
<dbReference type="GO" id="GO:0006260">
    <property type="term" value="P:DNA replication"/>
    <property type="evidence" value="ECO:0007669"/>
    <property type="project" value="UniProtKB-UniRule"/>
</dbReference>
<dbReference type="Pfam" id="PF02518">
    <property type="entry name" value="HATPase_c"/>
    <property type="match status" value="1"/>
</dbReference>
<dbReference type="PANTHER" id="PTHR48444:SF1">
    <property type="entry name" value="DNA TOPOISOMERASE 6 SUBUNIT B"/>
    <property type="match status" value="1"/>
</dbReference>
<comment type="subunit">
    <text evidence="6 7">Homodimer. Heterotetramer of two Top6A and two Top6B chains.</text>
</comment>
<dbReference type="Gene3D" id="3.30.565.10">
    <property type="entry name" value="Histidine kinase-like ATPase, C-terminal domain"/>
    <property type="match status" value="1"/>
</dbReference>
<dbReference type="InterPro" id="IPR005734">
    <property type="entry name" value="TopoVI_B"/>
</dbReference>
<comment type="function">
    <text evidence="7">Relaxes both positive and negative superturns and exhibits a strong decatenase activity.</text>
</comment>
<protein>
    <recommendedName>
        <fullName evidence="7">Type 2 DNA topoisomerase 6 subunit B</fullName>
        <ecNumber evidence="7">5.6.2.2</ecNumber>
    </recommendedName>
    <alternativeName>
        <fullName evidence="7">Type II DNA topoisomerase VI subunit B</fullName>
        <shortName evidence="7">TopoVI-B</shortName>
    </alternativeName>
</protein>
<proteinExistence type="inferred from homology"/>
<dbReference type="SUPFAM" id="SSF46946">
    <property type="entry name" value="S13-like H2TH domain"/>
    <property type="match status" value="1"/>
</dbReference>
<dbReference type="GO" id="GO:0003918">
    <property type="term" value="F:DNA topoisomerase type II (double strand cut, ATP-hydrolyzing) activity"/>
    <property type="evidence" value="ECO:0007669"/>
    <property type="project" value="UniProtKB-UniRule"/>
</dbReference>
<keyword evidence="2 7" id="KW-0067">ATP-binding</keyword>
<dbReference type="InterPro" id="IPR010979">
    <property type="entry name" value="Ribosomal_uS13-like_H2TH"/>
</dbReference>
<dbReference type="EC" id="5.6.2.2" evidence="7"/>
<dbReference type="InterPro" id="IPR003594">
    <property type="entry name" value="HATPase_dom"/>
</dbReference>
<dbReference type="Gene3D" id="1.10.8.50">
    <property type="match status" value="1"/>
</dbReference>
<evidence type="ECO:0000313" key="10">
    <source>
        <dbReference type="EMBL" id="HGQ36511.1"/>
    </source>
</evidence>
<dbReference type="GO" id="GO:0006265">
    <property type="term" value="P:DNA topological change"/>
    <property type="evidence" value="ECO:0007669"/>
    <property type="project" value="UniProtKB-UniRule"/>
</dbReference>
<name>A0A7C4NQ70_9CREN</name>
<feature type="binding site" evidence="7">
    <location>
        <position position="78"/>
    </location>
    <ligand>
        <name>ATP</name>
        <dbReference type="ChEBI" id="CHEBI:30616"/>
    </ligand>
</feature>
<comment type="similarity">
    <text evidence="7">Belongs to the TOP6B family.</text>
</comment>
<feature type="binding site" evidence="7">
    <location>
        <position position="428"/>
    </location>
    <ligand>
        <name>ATP</name>
        <dbReference type="ChEBI" id="CHEBI:30616"/>
    </ligand>
</feature>
<organism evidence="11">
    <name type="scientific">Ignisphaera aggregans</name>
    <dbReference type="NCBI Taxonomy" id="334771"/>
    <lineage>
        <taxon>Archaea</taxon>
        <taxon>Thermoproteota</taxon>
        <taxon>Thermoprotei</taxon>
        <taxon>Desulfurococcales</taxon>
        <taxon>Desulfurococcaceae</taxon>
        <taxon>Ignisphaera</taxon>
    </lineage>
</organism>
<comment type="caution">
    <text evidence="11">The sequence shown here is derived from an EMBL/GenBank/DDBJ whole genome shotgun (WGS) entry which is preliminary data.</text>
</comment>
<evidence type="ECO:0000256" key="1">
    <source>
        <dbReference type="ARBA" id="ARBA00022741"/>
    </source>
</evidence>
<dbReference type="SUPFAM" id="SSF54211">
    <property type="entry name" value="Ribosomal protein S5 domain 2-like"/>
    <property type="match status" value="1"/>
</dbReference>
<evidence type="ECO:0000256" key="3">
    <source>
        <dbReference type="ARBA" id="ARBA00023029"/>
    </source>
</evidence>
<dbReference type="CDD" id="cd00823">
    <property type="entry name" value="TopoIIB_Trans"/>
    <property type="match status" value="1"/>
</dbReference>
<evidence type="ECO:0000256" key="4">
    <source>
        <dbReference type="ARBA" id="ARBA00023125"/>
    </source>
</evidence>
<dbReference type="PIRSF" id="PIRSF006553">
    <property type="entry name" value="TopoVI_B"/>
    <property type="match status" value="1"/>
</dbReference>
<dbReference type="NCBIfam" id="NF003218">
    <property type="entry name" value="PRK04184.1"/>
    <property type="match status" value="1"/>
</dbReference>
<dbReference type="InterPro" id="IPR036890">
    <property type="entry name" value="HATPase_C_sf"/>
</dbReference>